<comment type="pathway">
    <text evidence="4 16">Nucleotide-sugar biosynthesis; GDP-alpha-D-mannose biosynthesis; alpha-D-mannose 1-phosphate from D-fructose 6-phosphate: step 1/2.</text>
</comment>
<feature type="domain" description="Phosphomannose isomerase type I catalytic" evidence="18">
    <location>
        <begin position="10"/>
        <end position="154"/>
    </location>
</feature>
<dbReference type="GO" id="GO:0004476">
    <property type="term" value="F:mannose-6-phosphate isomerase activity"/>
    <property type="evidence" value="ECO:0007669"/>
    <property type="project" value="UniProtKB-EC"/>
</dbReference>
<evidence type="ECO:0000256" key="8">
    <source>
        <dbReference type="ARBA" id="ARBA00022490"/>
    </source>
</evidence>
<dbReference type="CDD" id="cd07011">
    <property type="entry name" value="cupin_PMI_type_I_N"/>
    <property type="match status" value="1"/>
</dbReference>
<feature type="binding site" evidence="13">
    <location>
        <position position="138"/>
    </location>
    <ligand>
        <name>Zn(2+)</name>
        <dbReference type="ChEBI" id="CHEBI:29105"/>
    </ligand>
</feature>
<dbReference type="InterPro" id="IPR011051">
    <property type="entry name" value="RmlC_Cupin_sf"/>
</dbReference>
<comment type="catalytic activity">
    <reaction evidence="1 14">
        <text>D-mannose 6-phosphate = D-fructose 6-phosphate</text>
        <dbReference type="Rhea" id="RHEA:12356"/>
        <dbReference type="ChEBI" id="CHEBI:58735"/>
        <dbReference type="ChEBI" id="CHEBI:61527"/>
        <dbReference type="EC" id="5.3.1.8"/>
    </reaction>
</comment>
<dbReference type="PANTHER" id="PTHR10309:SF0">
    <property type="entry name" value="MANNOSE-6-PHOSPHATE ISOMERASE"/>
    <property type="match status" value="1"/>
</dbReference>
<evidence type="ECO:0000256" key="10">
    <source>
        <dbReference type="ARBA" id="ARBA00022833"/>
    </source>
</evidence>
<evidence type="ECO:0000256" key="9">
    <source>
        <dbReference type="ARBA" id="ARBA00022723"/>
    </source>
</evidence>
<comment type="function">
    <text evidence="2">Involved in the synthesis of the GDP-mannose and dolichol-phosphate-mannose required for a number of critical mannosyl transfer reactions.</text>
</comment>
<evidence type="ECO:0000256" key="1">
    <source>
        <dbReference type="ARBA" id="ARBA00000757"/>
    </source>
</evidence>
<evidence type="ECO:0000256" key="12">
    <source>
        <dbReference type="PIRSR" id="PIRSR001480-1"/>
    </source>
</evidence>
<reference evidence="20" key="1">
    <citation type="submission" date="2022-06" db="EMBL/GenBank/DDBJ databases">
        <authorList>
            <consortium name="SYNGENTA / RWTH Aachen University"/>
        </authorList>
    </citation>
    <scope>NUCLEOTIDE SEQUENCE</scope>
</reference>
<dbReference type="InterPro" id="IPR014710">
    <property type="entry name" value="RmlC-like_jellyroll"/>
</dbReference>
<evidence type="ECO:0000256" key="6">
    <source>
        <dbReference type="ARBA" id="ARBA00011956"/>
    </source>
</evidence>
<evidence type="ECO:0000256" key="14">
    <source>
        <dbReference type="RuleBase" id="RU000611"/>
    </source>
</evidence>
<evidence type="ECO:0000259" key="19">
    <source>
        <dbReference type="Pfam" id="PF20512"/>
    </source>
</evidence>
<dbReference type="NCBIfam" id="TIGR00218">
    <property type="entry name" value="manA"/>
    <property type="match status" value="1"/>
</dbReference>
<dbReference type="PROSITE" id="PS00965">
    <property type="entry name" value="PMI_I_1"/>
    <property type="match status" value="1"/>
</dbReference>
<dbReference type="InterPro" id="IPR046457">
    <property type="entry name" value="PMI_typeI_cat"/>
</dbReference>
<evidence type="ECO:0000256" key="5">
    <source>
        <dbReference type="ARBA" id="ARBA00010772"/>
    </source>
</evidence>
<evidence type="ECO:0000256" key="11">
    <source>
        <dbReference type="ARBA" id="ARBA00023235"/>
    </source>
</evidence>
<dbReference type="PRINTS" id="PR00714">
    <property type="entry name" value="MAN6PISMRASE"/>
</dbReference>
<feature type="domain" description="Phosphomannose isomerase type I helical insertion" evidence="19">
    <location>
        <begin position="171"/>
        <end position="274"/>
    </location>
</feature>
<dbReference type="PIRSF" id="PIRSF001480">
    <property type="entry name" value="Mannose-6-phosphate_isomerase"/>
    <property type="match status" value="1"/>
</dbReference>
<evidence type="ECO:0000256" key="13">
    <source>
        <dbReference type="PIRSR" id="PIRSR001480-2"/>
    </source>
</evidence>
<organism evidence="20 21">
    <name type="scientific">Phakopsora pachyrhizi</name>
    <name type="common">Asian soybean rust disease fungus</name>
    <dbReference type="NCBI Taxonomy" id="170000"/>
    <lineage>
        <taxon>Eukaryota</taxon>
        <taxon>Fungi</taxon>
        <taxon>Dikarya</taxon>
        <taxon>Basidiomycota</taxon>
        <taxon>Pucciniomycotina</taxon>
        <taxon>Pucciniomycetes</taxon>
        <taxon>Pucciniales</taxon>
        <taxon>Phakopsoraceae</taxon>
        <taxon>Phakopsora</taxon>
    </lineage>
</organism>
<evidence type="ECO:0000256" key="3">
    <source>
        <dbReference type="ARBA" id="ARBA00004496"/>
    </source>
</evidence>
<dbReference type="FunFam" id="2.60.120.10:FF:000030">
    <property type="entry name" value="Mannose-6-phosphate isomerase ManA"/>
    <property type="match status" value="1"/>
</dbReference>
<dbReference type="GO" id="GO:0005829">
    <property type="term" value="C:cytosol"/>
    <property type="evidence" value="ECO:0007669"/>
    <property type="project" value="TreeGrafter"/>
</dbReference>
<feature type="binding site" evidence="13">
    <location>
        <position position="111"/>
    </location>
    <ligand>
        <name>Zn(2+)</name>
        <dbReference type="ChEBI" id="CHEBI:29105"/>
    </ligand>
</feature>
<dbReference type="SUPFAM" id="SSF51182">
    <property type="entry name" value="RmlC-like cupins"/>
    <property type="match status" value="1"/>
</dbReference>
<evidence type="ECO:0000259" key="17">
    <source>
        <dbReference type="Pfam" id="PF01238"/>
    </source>
</evidence>
<dbReference type="InterPro" id="IPR016305">
    <property type="entry name" value="Mannose-6-P_Isomerase"/>
</dbReference>
<feature type="domain" description="Phosphomannose isomerase type I C-terminal" evidence="17">
    <location>
        <begin position="354"/>
        <end position="398"/>
    </location>
</feature>
<sequence length="439" mass="48727">MIEQNYRPIVELVPQVQSYDWGKLGKDGSKVAEYSKHSSSFKYDPDKPYAELWMGTHPSLPSRLIDQNRLLFDHISHNPQKILGQNVLERYGSDLPFLLKVLAIGKALSIQAHPDKTLAEKLHKEKPEIYKDPNHKPEMAIAITPFSGFCGFRPMNEISKFLGTVPEFSDLVGDQLSKQFTQSIPHQSNEPSIISSAAEKNLIGIAKNKGLLRDVFSALMNAPKDKVSEQVQKLVKRIKSDGGSDRAFGTIEELILRLNEQFPDDVGIFCAFVLNVVHLSPGEAAFLKADEPHAYLTGDIIECMASSDNVVRAGLTPKLRDVPTLVEMLTYSYGPAASQLMKPVQFKDCKHTTLYDPPIEEFSVILTDLPNEGDSEEHPLINGPSILITTEGIGDVTVRDHVLPIQHPGQIFFVSAGENVKITNGSKNKLVGYRAFIEV</sequence>
<dbReference type="PANTHER" id="PTHR10309">
    <property type="entry name" value="MANNOSE-6-PHOSPHATE ISOMERASE"/>
    <property type="match status" value="1"/>
</dbReference>
<dbReference type="FunFam" id="1.10.441.10:FF:000001">
    <property type="entry name" value="Mannose-6-phosphate isomerase"/>
    <property type="match status" value="1"/>
</dbReference>
<keyword evidence="21" id="KW-1185">Reference proteome</keyword>
<dbReference type="GO" id="GO:0009298">
    <property type="term" value="P:GDP-mannose biosynthetic process"/>
    <property type="evidence" value="ECO:0007669"/>
    <property type="project" value="InterPro"/>
</dbReference>
<dbReference type="Proteomes" id="UP001153365">
    <property type="component" value="Unassembled WGS sequence"/>
</dbReference>
<protein>
    <recommendedName>
        <fullName evidence="7 14">Mannose-6-phosphate isomerase</fullName>
        <ecNumber evidence="6 14">5.3.1.8</ecNumber>
    </recommendedName>
</protein>
<dbReference type="EMBL" id="CALTRL010000203">
    <property type="protein sequence ID" value="CAH7667129.1"/>
    <property type="molecule type" value="Genomic_DNA"/>
</dbReference>
<keyword evidence="8" id="KW-0963">Cytoplasm</keyword>
<evidence type="ECO:0000256" key="4">
    <source>
        <dbReference type="ARBA" id="ARBA00004666"/>
    </source>
</evidence>
<dbReference type="GO" id="GO:0005975">
    <property type="term" value="P:carbohydrate metabolic process"/>
    <property type="evidence" value="ECO:0007669"/>
    <property type="project" value="InterPro"/>
</dbReference>
<feature type="binding site" evidence="13">
    <location>
        <position position="293"/>
    </location>
    <ligand>
        <name>Zn(2+)</name>
        <dbReference type="ChEBI" id="CHEBI:29105"/>
    </ligand>
</feature>
<dbReference type="Pfam" id="PF20511">
    <property type="entry name" value="PMI_typeI_cat"/>
    <property type="match status" value="1"/>
</dbReference>
<dbReference type="EC" id="5.3.1.8" evidence="6 14"/>
<evidence type="ECO:0000313" key="20">
    <source>
        <dbReference type="EMBL" id="CAH7667129.1"/>
    </source>
</evidence>
<feature type="active site" evidence="12">
    <location>
        <position position="312"/>
    </location>
</feature>
<evidence type="ECO:0000313" key="21">
    <source>
        <dbReference type="Proteomes" id="UP001153365"/>
    </source>
</evidence>
<dbReference type="InterPro" id="IPR046458">
    <property type="entry name" value="PMI_typeI_hel"/>
</dbReference>
<comment type="subcellular location">
    <subcellularLocation>
        <location evidence="3">Cytoplasm</location>
    </subcellularLocation>
</comment>
<accession>A0AAV0AJ20</accession>
<evidence type="ECO:0000256" key="15">
    <source>
        <dbReference type="RuleBase" id="RU004189"/>
    </source>
</evidence>
<feature type="binding site" evidence="13">
    <location>
        <position position="113"/>
    </location>
    <ligand>
        <name>Zn(2+)</name>
        <dbReference type="ChEBI" id="CHEBI:29105"/>
    </ligand>
</feature>
<keyword evidence="10 13" id="KW-0862">Zinc</keyword>
<evidence type="ECO:0000256" key="7">
    <source>
        <dbReference type="ARBA" id="ARBA00018236"/>
    </source>
</evidence>
<dbReference type="InterPro" id="IPR046456">
    <property type="entry name" value="PMI_typeI_C"/>
</dbReference>
<evidence type="ECO:0000256" key="16">
    <source>
        <dbReference type="RuleBase" id="RU004248"/>
    </source>
</evidence>
<comment type="similarity">
    <text evidence="5 15">Belongs to the mannose-6-phosphate isomerase type 1 family.</text>
</comment>
<keyword evidence="9 13" id="KW-0479">Metal-binding</keyword>
<dbReference type="AlphaFoldDB" id="A0AAV0AJ20"/>
<dbReference type="Gene3D" id="2.60.120.10">
    <property type="entry name" value="Jelly Rolls"/>
    <property type="match status" value="2"/>
</dbReference>
<dbReference type="GO" id="GO:0008270">
    <property type="term" value="F:zinc ion binding"/>
    <property type="evidence" value="ECO:0007669"/>
    <property type="project" value="InterPro"/>
</dbReference>
<proteinExistence type="inferred from homology"/>
<dbReference type="InterPro" id="IPR001250">
    <property type="entry name" value="Man6P_Isoase-1"/>
</dbReference>
<dbReference type="PROSITE" id="PS00966">
    <property type="entry name" value="PMI_I_2"/>
    <property type="match status" value="1"/>
</dbReference>
<dbReference type="Pfam" id="PF20512">
    <property type="entry name" value="PMI_typeI_hel"/>
    <property type="match status" value="1"/>
</dbReference>
<evidence type="ECO:0000259" key="18">
    <source>
        <dbReference type="Pfam" id="PF20511"/>
    </source>
</evidence>
<gene>
    <name evidence="20" type="ORF">PPACK8108_LOCUS1515</name>
</gene>
<dbReference type="Gene3D" id="1.10.441.10">
    <property type="entry name" value="Phosphomannose Isomerase, domain 2"/>
    <property type="match status" value="1"/>
</dbReference>
<evidence type="ECO:0000256" key="2">
    <source>
        <dbReference type="ARBA" id="ARBA00002564"/>
    </source>
</evidence>
<comment type="cofactor">
    <cofactor evidence="13 14">
        <name>Zn(2+)</name>
        <dbReference type="ChEBI" id="CHEBI:29105"/>
    </cofactor>
    <text evidence="13 14">Binds 1 zinc ion per subunit.</text>
</comment>
<dbReference type="Pfam" id="PF01238">
    <property type="entry name" value="PMI_typeI_C"/>
    <property type="match status" value="1"/>
</dbReference>
<name>A0AAV0AJ20_PHAPC</name>
<comment type="caution">
    <text evidence="20">The sequence shown here is derived from an EMBL/GenBank/DDBJ whole genome shotgun (WGS) entry which is preliminary data.</text>
</comment>
<dbReference type="InterPro" id="IPR018050">
    <property type="entry name" value="Pmannose_isomerase-type1_CS"/>
</dbReference>
<keyword evidence="11 14" id="KW-0413">Isomerase</keyword>